<keyword evidence="2" id="KW-1185">Reference proteome</keyword>
<name>A0A1T2XF47_9BACL</name>
<proteinExistence type="predicted"/>
<evidence type="ECO:0000313" key="1">
    <source>
        <dbReference type="EMBL" id="OPA78509.1"/>
    </source>
</evidence>
<dbReference type="OrthoDB" id="2607221at2"/>
<dbReference type="Proteomes" id="UP000190188">
    <property type="component" value="Unassembled WGS sequence"/>
</dbReference>
<comment type="caution">
    <text evidence="1">The sequence shown here is derived from an EMBL/GenBank/DDBJ whole genome shotgun (WGS) entry which is preliminary data.</text>
</comment>
<dbReference type="STRING" id="1324314.BVG16_11610"/>
<accession>A0A1T2XF47</accession>
<reference evidence="1 2" key="1">
    <citation type="submission" date="2017-01" db="EMBL/GenBank/DDBJ databases">
        <title>Genome analysis of Paenibacillus selenitrireducens ES3-24.</title>
        <authorList>
            <person name="Xu D."/>
            <person name="Yao R."/>
            <person name="Zheng S."/>
        </authorList>
    </citation>
    <scope>NUCLEOTIDE SEQUENCE [LARGE SCALE GENOMIC DNA]</scope>
    <source>
        <strain evidence="1 2">ES3-24</strain>
    </source>
</reference>
<dbReference type="AlphaFoldDB" id="A0A1T2XF47"/>
<evidence type="ECO:0000313" key="2">
    <source>
        <dbReference type="Proteomes" id="UP000190188"/>
    </source>
</evidence>
<dbReference type="RefSeq" id="WP_078498846.1">
    <property type="nucleotide sequence ID" value="NZ_MSZX01000004.1"/>
</dbReference>
<dbReference type="EMBL" id="MSZX01000004">
    <property type="protein sequence ID" value="OPA78509.1"/>
    <property type="molecule type" value="Genomic_DNA"/>
</dbReference>
<gene>
    <name evidence="1" type="ORF">BVG16_11610</name>
</gene>
<protein>
    <submittedName>
        <fullName evidence="1">Uncharacterized protein</fullName>
    </submittedName>
</protein>
<sequence length="125" mass="14361">MSDPTNEGTLTEAISGKWHRLEASIRKGTFLIELSDTLLLNVHVNTKSIDILTLDNQGVFRYLADLSFEMLDSEKKFMLHSLGIDHIHFNNRDIRVDNPNHELSTVFVQLSLEKRKQTEQKLLGK</sequence>
<organism evidence="1 2">
    <name type="scientific">Paenibacillus selenitireducens</name>
    <dbReference type="NCBI Taxonomy" id="1324314"/>
    <lineage>
        <taxon>Bacteria</taxon>
        <taxon>Bacillati</taxon>
        <taxon>Bacillota</taxon>
        <taxon>Bacilli</taxon>
        <taxon>Bacillales</taxon>
        <taxon>Paenibacillaceae</taxon>
        <taxon>Paenibacillus</taxon>
    </lineage>
</organism>